<reference evidence="1" key="1">
    <citation type="submission" date="2021-07" db="EMBL/GenBank/DDBJ databases">
        <title>Neiella marina sp. nov., isolated from the intestinal content of sea cucumber Apostichopus japonicus.</title>
        <authorList>
            <person name="Bai X."/>
        </authorList>
    </citation>
    <scope>NUCLEOTIDE SEQUENCE</scope>
    <source>
        <strain evidence="1">126</strain>
    </source>
</reference>
<organism evidence="1 2">
    <name type="scientific">Neiella holothuriorum</name>
    <dbReference type="NCBI Taxonomy" id="2870530"/>
    <lineage>
        <taxon>Bacteria</taxon>
        <taxon>Pseudomonadati</taxon>
        <taxon>Pseudomonadota</taxon>
        <taxon>Gammaproteobacteria</taxon>
        <taxon>Alteromonadales</taxon>
        <taxon>Echinimonadaceae</taxon>
        <taxon>Neiella</taxon>
    </lineage>
</organism>
<protein>
    <submittedName>
        <fullName evidence="1">Uncharacterized protein</fullName>
    </submittedName>
</protein>
<evidence type="ECO:0000313" key="1">
    <source>
        <dbReference type="EMBL" id="MBW8191342.1"/>
    </source>
</evidence>
<sequence>MKSTPKTIHSAYPVGMVCTLGRACLGNPAGALAIVVEQYKIGEHHGITLLCQNGSSDGFSEECMLAVDVVPSSMCKKLADYQFISVIELTRDYQSGLFNEALN</sequence>
<dbReference type="EMBL" id="JAHZSS010000010">
    <property type="protein sequence ID" value="MBW8191342.1"/>
    <property type="molecule type" value="Genomic_DNA"/>
</dbReference>
<dbReference type="RefSeq" id="WP_220104025.1">
    <property type="nucleotide sequence ID" value="NZ_JAHZSS010000010.1"/>
</dbReference>
<gene>
    <name evidence="1" type="ORF">K0504_09860</name>
</gene>
<dbReference type="Proteomes" id="UP001166251">
    <property type="component" value="Unassembled WGS sequence"/>
</dbReference>
<comment type="caution">
    <text evidence="1">The sequence shown here is derived from an EMBL/GenBank/DDBJ whole genome shotgun (WGS) entry which is preliminary data.</text>
</comment>
<evidence type="ECO:0000313" key="2">
    <source>
        <dbReference type="Proteomes" id="UP001166251"/>
    </source>
</evidence>
<accession>A0ABS7EG80</accession>
<keyword evidence="2" id="KW-1185">Reference proteome</keyword>
<name>A0ABS7EG80_9GAMM</name>
<proteinExistence type="predicted"/>